<reference evidence="2" key="1">
    <citation type="submission" date="2017-04" db="EMBL/GenBank/DDBJ databases">
        <title>Population genomics of picophytoplankton unveils novel chromosome hypervariability.</title>
        <authorList>
            <consortium name="DOE Joint Genome Institute"/>
            <person name="Blanc-Mathieu R."/>
            <person name="Krasovec M."/>
            <person name="Hebrard M."/>
            <person name="Yau S."/>
            <person name="Desgranges E."/>
            <person name="Martin J."/>
            <person name="Schackwitz W."/>
            <person name="Kuo A."/>
            <person name="Salin G."/>
            <person name="Donnadieu C."/>
            <person name="Desdevises Y."/>
            <person name="Sanchez-Ferandin S."/>
            <person name="Moreau H."/>
            <person name="Rivals E."/>
            <person name="Grigoriev I.V."/>
            <person name="Grimsley N."/>
            <person name="Eyre-Walker A."/>
            <person name="Piganeau G."/>
        </authorList>
    </citation>
    <scope>NUCLEOTIDE SEQUENCE [LARGE SCALE GENOMIC DNA]</scope>
    <source>
        <strain evidence="2">RCC 1115</strain>
    </source>
</reference>
<evidence type="ECO:0000256" key="1">
    <source>
        <dbReference type="SAM" id="Phobius"/>
    </source>
</evidence>
<dbReference type="EMBL" id="KZ155840">
    <property type="protein sequence ID" value="OUS41623.1"/>
    <property type="molecule type" value="Genomic_DNA"/>
</dbReference>
<keyword evidence="1" id="KW-1133">Transmembrane helix</keyword>
<evidence type="ECO:0000313" key="3">
    <source>
        <dbReference type="EMBL" id="OUS41629.1"/>
    </source>
</evidence>
<accession>A0A1Y5I0P1</accession>
<protein>
    <submittedName>
        <fullName evidence="2">Uncharacterized protein</fullName>
    </submittedName>
</protein>
<gene>
    <name evidence="3" type="ORF">BE221DRAFT_143006</name>
    <name evidence="2" type="ORF">BE221DRAFT_196564</name>
</gene>
<keyword evidence="1" id="KW-0812">Transmembrane</keyword>
<proteinExistence type="predicted"/>
<dbReference type="Proteomes" id="UP000195557">
    <property type="component" value="Unassembled WGS sequence"/>
</dbReference>
<evidence type="ECO:0000313" key="2">
    <source>
        <dbReference type="EMBL" id="OUS41623.1"/>
    </source>
</evidence>
<feature type="transmembrane region" description="Helical" evidence="1">
    <location>
        <begin position="23"/>
        <end position="44"/>
    </location>
</feature>
<name>A0A1Y5I0P1_OSTTA</name>
<dbReference type="EMBL" id="KZ155840">
    <property type="protein sequence ID" value="OUS41629.1"/>
    <property type="molecule type" value="Genomic_DNA"/>
</dbReference>
<sequence>MGSSGERRVRKVHLLEKSVPGKLRTQLCFVYSGLIASATIYFLFGPARQGNAARKRPLSHNGDFCDSASVSSYSTAQLHEAELQAQEFLDSAAAEVFKRVSAVNLPGPKATRFGMNFESFEMQVVYPLTAAISLAAKIGTLSPFGNLTYLV</sequence>
<keyword evidence="1" id="KW-0472">Membrane</keyword>
<organism evidence="2">
    <name type="scientific">Ostreococcus tauri</name>
    <name type="common">Marine green alga</name>
    <dbReference type="NCBI Taxonomy" id="70448"/>
    <lineage>
        <taxon>Eukaryota</taxon>
        <taxon>Viridiplantae</taxon>
        <taxon>Chlorophyta</taxon>
        <taxon>Mamiellophyceae</taxon>
        <taxon>Mamiellales</taxon>
        <taxon>Bathycoccaceae</taxon>
        <taxon>Ostreococcus</taxon>
    </lineage>
</organism>
<dbReference type="AlphaFoldDB" id="A0A1Y5I0P1"/>